<evidence type="ECO:0000256" key="1">
    <source>
        <dbReference type="ARBA" id="ARBA00004127"/>
    </source>
</evidence>
<dbReference type="PANTHER" id="PTHR23519:SF1">
    <property type="entry name" value="AUTOPHAGY-RELATED PROTEIN 22"/>
    <property type="match status" value="1"/>
</dbReference>
<evidence type="ECO:0000313" key="8">
    <source>
        <dbReference type="EMBL" id="MDG4475015.1"/>
    </source>
</evidence>
<feature type="transmembrane region" description="Helical" evidence="6">
    <location>
        <begin position="86"/>
        <end position="108"/>
    </location>
</feature>
<dbReference type="AlphaFoldDB" id="A0A9X4MFF6"/>
<sequence length="428" mass="46142">MSLPQKPTPENRRIFTWCLYDWANSSFTTLVVTFVYATYFTQKIAADPTTGTALWSRGIAISALVIALLSPFLGAAADRQGKLRAYLVRSSLWCIAATALLTFVAPGMEHATTLALTLFILANVAFELGIVFYNAMLPAIAPPEKLGCISGYGWGFGYLGGLCCLALAGLTLVSETPFLPISTEAGFQYRASNLLVAAWFLLFSLPLFRSAPTQSPRPPEPAPLSLKSRFLQTLKDLGDYPEVGKFLLAHLLYNDGLVTIIAFGGIYAAGTFGMRFDEVLVFGIALNIAAGIGSLVMGRVDDRLGGKVTVLLSLAALSAGSLLAVLSYSRPTFWLAGCIIGFFTGPNQAASRSLMARLTPEQHRAEFFGFFTLSGKITSFLGPLLLGWATSHWQSQRVGMATVLLFFTAGGLLLLRVHGKCPERVRPV</sequence>
<feature type="transmembrane region" description="Helical" evidence="6">
    <location>
        <begin position="398"/>
        <end position="417"/>
    </location>
</feature>
<accession>A0A9X4MFF6</accession>
<evidence type="ECO:0000256" key="4">
    <source>
        <dbReference type="ARBA" id="ARBA00022989"/>
    </source>
</evidence>
<dbReference type="GO" id="GO:0022857">
    <property type="term" value="F:transmembrane transporter activity"/>
    <property type="evidence" value="ECO:0007669"/>
    <property type="project" value="InterPro"/>
</dbReference>
<evidence type="ECO:0000256" key="3">
    <source>
        <dbReference type="ARBA" id="ARBA00022692"/>
    </source>
</evidence>
<feature type="domain" description="Major facilitator superfamily (MFS) profile" evidence="7">
    <location>
        <begin position="242"/>
        <end position="428"/>
    </location>
</feature>
<feature type="transmembrane region" description="Helical" evidence="6">
    <location>
        <begin position="21"/>
        <end position="42"/>
    </location>
</feature>
<dbReference type="SUPFAM" id="SSF103473">
    <property type="entry name" value="MFS general substrate transporter"/>
    <property type="match status" value="1"/>
</dbReference>
<proteinExistence type="predicted"/>
<dbReference type="Pfam" id="PF11700">
    <property type="entry name" value="ATG22"/>
    <property type="match status" value="2"/>
</dbReference>
<dbReference type="Proteomes" id="UP001154240">
    <property type="component" value="Unassembled WGS sequence"/>
</dbReference>
<reference evidence="8" key="2">
    <citation type="submission" date="2022-10" db="EMBL/GenBank/DDBJ databases">
        <authorList>
            <person name="Aronson H.S."/>
        </authorList>
    </citation>
    <scope>NUCLEOTIDE SEQUENCE</scope>
    <source>
        <strain evidence="8">RS19-109</strain>
    </source>
</reference>
<dbReference type="InterPro" id="IPR050495">
    <property type="entry name" value="ATG22/LtaA_families"/>
</dbReference>
<keyword evidence="3 6" id="KW-0812">Transmembrane</keyword>
<dbReference type="PANTHER" id="PTHR23519">
    <property type="entry name" value="AUTOPHAGY-RELATED PROTEIN 22"/>
    <property type="match status" value="1"/>
</dbReference>
<feature type="transmembrane region" description="Helical" evidence="6">
    <location>
        <begin position="251"/>
        <end position="273"/>
    </location>
</feature>
<comment type="subcellular location">
    <subcellularLocation>
        <location evidence="1">Endomembrane system</location>
        <topology evidence="1">Multi-pass membrane protein</topology>
    </subcellularLocation>
</comment>
<feature type="transmembrane region" description="Helical" evidence="6">
    <location>
        <begin position="367"/>
        <end position="386"/>
    </location>
</feature>
<feature type="transmembrane region" description="Helical" evidence="6">
    <location>
        <begin position="334"/>
        <end position="355"/>
    </location>
</feature>
<dbReference type="RefSeq" id="WP_307631992.1">
    <property type="nucleotide sequence ID" value="NZ_JAPHEH010000001.1"/>
</dbReference>
<evidence type="ECO:0000256" key="2">
    <source>
        <dbReference type="ARBA" id="ARBA00022448"/>
    </source>
</evidence>
<dbReference type="EMBL" id="JAPHEH010000001">
    <property type="protein sequence ID" value="MDG4475015.1"/>
    <property type="molecule type" value="Genomic_DNA"/>
</dbReference>
<gene>
    <name evidence="8" type="ORF">OLX77_02430</name>
</gene>
<keyword evidence="9" id="KW-1185">Reference proteome</keyword>
<dbReference type="InterPro" id="IPR036259">
    <property type="entry name" value="MFS_trans_sf"/>
</dbReference>
<keyword evidence="4 6" id="KW-1133">Transmembrane helix</keyword>
<dbReference type="InterPro" id="IPR020846">
    <property type="entry name" value="MFS_dom"/>
</dbReference>
<keyword evidence="5 6" id="KW-0472">Membrane</keyword>
<reference evidence="8" key="1">
    <citation type="journal article" date="2022" name="bioRxiv">
        <title>Thiovibrio frasassiensisgen. nov., sp. nov., an autotrophic, elemental sulfur disproportionating bacterium isolated from sulfidic karst sediment, and proposal of Thiovibrionaceae fam. nov.</title>
        <authorList>
            <person name="Aronson H."/>
            <person name="Thomas C."/>
            <person name="Bhattacharyya M."/>
            <person name="Eckstein S."/>
            <person name="Jensen S."/>
            <person name="Barco R."/>
            <person name="Macalady J."/>
            <person name="Amend J."/>
        </authorList>
    </citation>
    <scope>NUCLEOTIDE SEQUENCE</scope>
    <source>
        <strain evidence="8">RS19-109</strain>
    </source>
</reference>
<dbReference type="Gene3D" id="1.20.1250.20">
    <property type="entry name" value="MFS general substrate transporter like domains"/>
    <property type="match status" value="1"/>
</dbReference>
<evidence type="ECO:0000256" key="5">
    <source>
        <dbReference type="ARBA" id="ARBA00023136"/>
    </source>
</evidence>
<name>A0A9X4MFF6_9BACT</name>
<protein>
    <submittedName>
        <fullName evidence="8">MFS transporter</fullName>
    </submittedName>
</protein>
<evidence type="ECO:0000313" key="9">
    <source>
        <dbReference type="Proteomes" id="UP001154240"/>
    </source>
</evidence>
<dbReference type="PROSITE" id="PS50850">
    <property type="entry name" value="MFS"/>
    <property type="match status" value="1"/>
</dbReference>
<feature type="transmembrane region" description="Helical" evidence="6">
    <location>
        <begin position="279"/>
        <end position="298"/>
    </location>
</feature>
<feature type="transmembrane region" description="Helical" evidence="6">
    <location>
        <begin position="149"/>
        <end position="171"/>
    </location>
</feature>
<dbReference type="InterPro" id="IPR024671">
    <property type="entry name" value="Atg22-like"/>
</dbReference>
<evidence type="ECO:0000256" key="6">
    <source>
        <dbReference type="SAM" id="Phobius"/>
    </source>
</evidence>
<feature type="transmembrane region" description="Helical" evidence="6">
    <location>
        <begin position="310"/>
        <end position="328"/>
    </location>
</feature>
<comment type="caution">
    <text evidence="8">The sequence shown here is derived from an EMBL/GenBank/DDBJ whole genome shotgun (WGS) entry which is preliminary data.</text>
</comment>
<feature type="transmembrane region" description="Helical" evidence="6">
    <location>
        <begin position="191"/>
        <end position="208"/>
    </location>
</feature>
<keyword evidence="2" id="KW-0813">Transport</keyword>
<feature type="transmembrane region" description="Helical" evidence="6">
    <location>
        <begin position="54"/>
        <end position="74"/>
    </location>
</feature>
<evidence type="ECO:0000259" key="7">
    <source>
        <dbReference type="PROSITE" id="PS50850"/>
    </source>
</evidence>
<feature type="transmembrane region" description="Helical" evidence="6">
    <location>
        <begin position="114"/>
        <end position="137"/>
    </location>
</feature>
<dbReference type="GO" id="GO:0012505">
    <property type="term" value="C:endomembrane system"/>
    <property type="evidence" value="ECO:0007669"/>
    <property type="project" value="UniProtKB-SubCell"/>
</dbReference>
<organism evidence="8 9">
    <name type="scientific">Thiovibrio frasassiensis</name>
    <dbReference type="NCBI Taxonomy" id="2984131"/>
    <lineage>
        <taxon>Bacteria</taxon>
        <taxon>Pseudomonadati</taxon>
        <taxon>Thermodesulfobacteriota</taxon>
        <taxon>Desulfobulbia</taxon>
        <taxon>Desulfobulbales</taxon>
        <taxon>Thiovibrionaceae</taxon>
        <taxon>Thiovibrio</taxon>
    </lineage>
</organism>